<dbReference type="EMBL" id="MN956836">
    <property type="protein sequence ID" value="QTX14033.1"/>
    <property type="molecule type" value="Genomic_DNA"/>
</dbReference>
<sequence length="57" mass="6457">MVWPFCRLCKRVGKKTDCCEAPKGAAGKLEAIILAGTMLRNTNWEKNISKADNSDWW</sequence>
<evidence type="ECO:0000313" key="1">
    <source>
        <dbReference type="EMBL" id="QTX14033.1"/>
    </source>
</evidence>
<name>A0A8B0SP53_KLEPN</name>
<reference evidence="1" key="1">
    <citation type="submission" date="2020-01" db="EMBL/GenBank/DDBJ databases">
        <authorList>
            <person name="Qin S."/>
        </authorList>
    </citation>
    <scope>NUCLEOTIDE SEQUENCE</scope>
    <source>
        <strain evidence="1">CVir17-16-YZ6g</strain>
        <plasmid evidence="1">p17-15-vir-like</plasmid>
    </source>
</reference>
<geneLocation type="plasmid" evidence="1">
    <name>p17-15-vir-like</name>
</geneLocation>
<organism evidence="1">
    <name type="scientific">Klebsiella pneumoniae</name>
    <dbReference type="NCBI Taxonomy" id="573"/>
    <lineage>
        <taxon>Bacteria</taxon>
        <taxon>Pseudomonadati</taxon>
        <taxon>Pseudomonadota</taxon>
        <taxon>Gammaproteobacteria</taxon>
        <taxon>Enterobacterales</taxon>
        <taxon>Enterobacteriaceae</taxon>
        <taxon>Klebsiella/Raoultella group</taxon>
        <taxon>Klebsiella</taxon>
        <taxon>Klebsiella pneumoniae complex</taxon>
    </lineage>
</organism>
<dbReference type="AlphaFoldDB" id="A0A8B0SP53"/>
<proteinExistence type="predicted"/>
<accession>A0A8B0SP53</accession>
<protein>
    <submittedName>
        <fullName evidence="1">IncF plasmid conjugative transfer protein TraN</fullName>
    </submittedName>
</protein>
<keyword evidence="1" id="KW-0614">Plasmid</keyword>